<evidence type="ECO:0008006" key="2">
    <source>
        <dbReference type="Google" id="ProtNLM"/>
    </source>
</evidence>
<accession>A0A182RUD4</accession>
<dbReference type="PANTHER" id="PTHR47331">
    <property type="entry name" value="PHD-TYPE DOMAIN-CONTAINING PROTEIN"/>
    <property type="match status" value="1"/>
</dbReference>
<organism evidence="1">
    <name type="scientific">Anopheles funestus</name>
    <name type="common">African malaria mosquito</name>
    <dbReference type="NCBI Taxonomy" id="62324"/>
    <lineage>
        <taxon>Eukaryota</taxon>
        <taxon>Metazoa</taxon>
        <taxon>Ecdysozoa</taxon>
        <taxon>Arthropoda</taxon>
        <taxon>Hexapoda</taxon>
        <taxon>Insecta</taxon>
        <taxon>Pterygota</taxon>
        <taxon>Neoptera</taxon>
        <taxon>Endopterygota</taxon>
        <taxon>Diptera</taxon>
        <taxon>Nematocera</taxon>
        <taxon>Culicoidea</taxon>
        <taxon>Culicidae</taxon>
        <taxon>Anophelinae</taxon>
        <taxon>Anopheles</taxon>
    </lineage>
</organism>
<dbReference type="Pfam" id="PF03564">
    <property type="entry name" value="DUF1759"/>
    <property type="match status" value="2"/>
</dbReference>
<dbReference type="InterPro" id="IPR005312">
    <property type="entry name" value="DUF1759"/>
</dbReference>
<sequence>MESHTVNNSLLLSSTAALNSSSSVNIRLPKIELPTFDGDDTKWLTFRDRFVAMIDSSAEIPTIMKLQYLLELTTTVVNTAFSSVVNRHQPLHQYIAQISKQRRSANRVDRLTYSPVAKHPIAESAIVSKNRRYLPLPHPIPSDAALPFEHTSLTADNYAVTWTMLLKRYDNKRMLCREYYRRLHFLPSVEGNNVDELTSLVDEFTRHVNGLRKLEQPVDDWDVPLTNILFLKLDSESLLAWERHSSTSLQDKYSHLISFLQERIRILRSTLNLAKNKELGSITVAGKNHKSSAAVKGPASSPSYHRSAFHAATALREKPMHQTSCLLGCSDRHPLRMCPVFDRKLVKDRRDIVLKRRLCFNCLSAEHQAHACNSKYSCRFCNERHHTLLHVASSVSAPSSPTSSNSPAKITMSAQSADSQEQDTVLLETAIINIVDDHGQQIKARALLDSGSTSNFITESLAKRLQTPQTSAWTRQTVA</sequence>
<dbReference type="VEuPathDB" id="VectorBase:AFUN009892"/>
<dbReference type="EnsemblMetazoa" id="AFUN009892-RA">
    <property type="protein sequence ID" value="AFUN009892-PA"/>
    <property type="gene ID" value="AFUN009892"/>
</dbReference>
<dbReference type="STRING" id="62324.A0A182RUD4"/>
<protein>
    <recommendedName>
        <fullName evidence="2">Peptidase aspartic putative domain-containing protein</fullName>
    </recommendedName>
</protein>
<dbReference type="AlphaFoldDB" id="A0A182RUD4"/>
<dbReference type="VEuPathDB" id="VectorBase:AFUN2_008005"/>
<name>A0A182RUD4_ANOFN</name>
<proteinExistence type="predicted"/>
<evidence type="ECO:0000313" key="1">
    <source>
        <dbReference type="EnsemblMetazoa" id="AFUN009892-PA"/>
    </source>
</evidence>
<dbReference type="VEuPathDB" id="VectorBase:AFUN2_011759"/>
<reference evidence="1" key="1">
    <citation type="submission" date="2020-05" db="UniProtKB">
        <authorList>
            <consortium name="EnsemblMetazoa"/>
        </authorList>
    </citation>
    <scope>IDENTIFICATION</scope>
    <source>
        <strain evidence="1">FUMOZ</strain>
    </source>
</reference>
<dbReference type="PANTHER" id="PTHR47331:SF1">
    <property type="entry name" value="GAG-LIKE PROTEIN"/>
    <property type="match status" value="1"/>
</dbReference>